<proteinExistence type="inferred from homology"/>
<dbReference type="HOGENOM" id="CLU_003041_18_0_1"/>
<dbReference type="RefSeq" id="XP_004177929.1">
    <property type="nucleotide sequence ID" value="XM_004177881.1"/>
</dbReference>
<comment type="catalytic activity">
    <reaction evidence="6">
        <text>ATP + H2O = ADP + phosphate + H(+)</text>
        <dbReference type="Rhea" id="RHEA:13065"/>
        <dbReference type="ChEBI" id="CHEBI:15377"/>
        <dbReference type="ChEBI" id="CHEBI:15378"/>
        <dbReference type="ChEBI" id="CHEBI:30616"/>
        <dbReference type="ChEBI" id="CHEBI:43474"/>
        <dbReference type="ChEBI" id="CHEBI:456216"/>
        <dbReference type="EC" id="3.6.4.13"/>
    </reaction>
</comment>
<gene>
    <name evidence="10" type="primary">TBLA0A06180</name>
    <name evidence="10" type="ORF">TBLA_0A06180</name>
</gene>
<feature type="compositionally biased region" description="Basic residues" evidence="7">
    <location>
        <begin position="44"/>
        <end position="58"/>
    </location>
</feature>
<dbReference type="eggNOG" id="KOG0335">
    <property type="taxonomic scope" value="Eukaryota"/>
</dbReference>
<dbReference type="GO" id="GO:0016787">
    <property type="term" value="F:hydrolase activity"/>
    <property type="evidence" value="ECO:0007669"/>
    <property type="project" value="UniProtKB-KW"/>
</dbReference>
<accession>I2GWA8</accession>
<reference evidence="10 11" key="1">
    <citation type="journal article" date="2011" name="Proc. Natl. Acad. Sci. U.S.A.">
        <title>Evolutionary erosion of yeast sex chromosomes by mating-type switching accidents.</title>
        <authorList>
            <person name="Gordon J.L."/>
            <person name="Armisen D."/>
            <person name="Proux-Wera E."/>
            <person name="Oheigeartaigh S.S."/>
            <person name="Byrne K.P."/>
            <person name="Wolfe K.H."/>
        </authorList>
    </citation>
    <scope>NUCLEOTIDE SEQUENCE [LARGE SCALE GENOMIC DNA]</scope>
    <source>
        <strain evidence="11">ATCC 34711 / CBS 6284 / DSM 70876 / NBRC 10599 / NRRL Y-10934 / UCD 77-7</strain>
    </source>
</reference>
<dbReference type="Gene3D" id="3.40.50.300">
    <property type="entry name" value="P-loop containing nucleotide triphosphate hydrolases"/>
    <property type="match status" value="2"/>
</dbReference>
<protein>
    <recommendedName>
        <fullName evidence="6">ATP-dependent RNA helicase</fullName>
        <ecNumber evidence="6">3.6.4.13</ecNumber>
    </recommendedName>
</protein>
<dbReference type="InterPro" id="IPR001650">
    <property type="entry name" value="Helicase_C-like"/>
</dbReference>
<dbReference type="Pfam" id="PF00270">
    <property type="entry name" value="DEAD"/>
    <property type="match status" value="1"/>
</dbReference>
<name>I2GWA8_HENB6</name>
<keyword evidence="1 6" id="KW-0547">Nucleotide-binding</keyword>
<evidence type="ECO:0000256" key="1">
    <source>
        <dbReference type="ARBA" id="ARBA00022741"/>
    </source>
</evidence>
<dbReference type="AlphaFoldDB" id="I2GWA8"/>
<dbReference type="GO" id="GO:0016070">
    <property type="term" value="P:RNA metabolic process"/>
    <property type="evidence" value="ECO:0007669"/>
    <property type="project" value="EnsemblFungi"/>
</dbReference>
<dbReference type="Proteomes" id="UP000002866">
    <property type="component" value="Chromosome 1"/>
</dbReference>
<evidence type="ECO:0000256" key="7">
    <source>
        <dbReference type="SAM" id="MobiDB-lite"/>
    </source>
</evidence>
<feature type="domain" description="Helicase C-terminal" evidence="9">
    <location>
        <begin position="365"/>
        <end position="535"/>
    </location>
</feature>
<dbReference type="InterPro" id="IPR011545">
    <property type="entry name" value="DEAD/DEAH_box_helicase_dom"/>
</dbReference>
<dbReference type="GO" id="GO:0005759">
    <property type="term" value="C:mitochondrial matrix"/>
    <property type="evidence" value="ECO:0007669"/>
    <property type="project" value="EnsemblFungi"/>
</dbReference>
<dbReference type="STRING" id="1071380.I2GWA8"/>
<keyword evidence="3 6" id="KW-0347">Helicase</keyword>
<evidence type="ECO:0000256" key="6">
    <source>
        <dbReference type="RuleBase" id="RU365068"/>
    </source>
</evidence>
<dbReference type="CDD" id="cd18787">
    <property type="entry name" value="SF2_C_DEAD"/>
    <property type="match status" value="1"/>
</dbReference>
<keyword evidence="5 6" id="KW-0694">RNA-binding</keyword>
<dbReference type="InParanoid" id="I2GWA8"/>
<feature type="region of interest" description="Disordered" evidence="7">
    <location>
        <begin position="42"/>
        <end position="64"/>
    </location>
</feature>
<evidence type="ECO:0000259" key="8">
    <source>
        <dbReference type="PROSITE" id="PS51192"/>
    </source>
</evidence>
<dbReference type="SUPFAM" id="SSF52540">
    <property type="entry name" value="P-loop containing nucleoside triphosphate hydrolases"/>
    <property type="match status" value="1"/>
</dbReference>
<dbReference type="InterPro" id="IPR014001">
    <property type="entry name" value="Helicase_ATP-bd"/>
</dbReference>
<dbReference type="GO" id="GO:0005524">
    <property type="term" value="F:ATP binding"/>
    <property type="evidence" value="ECO:0007669"/>
    <property type="project" value="UniProtKB-UniRule"/>
</dbReference>
<keyword evidence="11" id="KW-1185">Reference proteome</keyword>
<evidence type="ECO:0000313" key="11">
    <source>
        <dbReference type="Proteomes" id="UP000002866"/>
    </source>
</evidence>
<dbReference type="EC" id="3.6.4.13" evidence="6"/>
<evidence type="ECO:0000313" key="10">
    <source>
        <dbReference type="EMBL" id="CCH58410.1"/>
    </source>
</evidence>
<dbReference type="PROSITE" id="PS51192">
    <property type="entry name" value="HELICASE_ATP_BIND_1"/>
    <property type="match status" value="1"/>
</dbReference>
<feature type="domain" description="Helicase ATP-binding" evidence="8">
    <location>
        <begin position="146"/>
        <end position="334"/>
    </location>
</feature>
<comment type="similarity">
    <text evidence="6">Belongs to the DEAD box helicase family.</text>
</comment>
<evidence type="ECO:0000256" key="4">
    <source>
        <dbReference type="ARBA" id="ARBA00022840"/>
    </source>
</evidence>
<dbReference type="SMART" id="SM00490">
    <property type="entry name" value="HELICc"/>
    <property type="match status" value="1"/>
</dbReference>
<comment type="function">
    <text evidence="6">RNA helicase.</text>
</comment>
<dbReference type="KEGG" id="tbl:TBLA_0A06180"/>
<evidence type="ECO:0000256" key="3">
    <source>
        <dbReference type="ARBA" id="ARBA00022806"/>
    </source>
</evidence>
<dbReference type="FunCoup" id="I2GWA8">
    <property type="interactions" value="158"/>
</dbReference>
<dbReference type="PANTHER" id="PTHR24031">
    <property type="entry name" value="RNA HELICASE"/>
    <property type="match status" value="1"/>
</dbReference>
<evidence type="ECO:0000259" key="9">
    <source>
        <dbReference type="PROSITE" id="PS51194"/>
    </source>
</evidence>
<sequence length="535" mass="60780">MFLRNLSLPRIIVRLYSGSKKSPPKLKHSKNSTLRKSSILRKGSTLKKKKSNNNKKKKNGELESNNHFHTYGVYGGLKKWENIKSPPSILNKITQFKELKILPTVAEVSEEIIRQESIVKDIDNPKVFEVKPSPIQILAIKELSSSLMDKKLHTYALAAETGSGKTLAYLMPLFDFLKRCEIEIENETTIKNVPGIKSVILVPTHELASQVYDTVIKGSGPLGLSIFKWDGNQLSYDELAAKFQERIDILITTPSKLDSLSRIRKIHRPDKLINQIEFLIVDEADTLFDKSWIDITYKCLISMKNLRQLVFTSATIPFEFNKTLTKIFPDLNIITTPRLHKLPSSIIIKLIDSSLKPFSGSKIKTIAQILFAISSDNTEPGYEKRCIVFVNENRDIPKLVDELKERFKYNIIGLTGNDSIEERLIKIKDFIEPPKRITEEAIANTDTYDGINSLRSVKPLKVLVTSDLLARGINFKGVKNVILYDIPKTSVDVIHRIGRTGRMKQRGRVFMIIDNKTKSWAKALPKVIRKNITLG</sequence>
<dbReference type="SMART" id="SM00487">
    <property type="entry name" value="DEXDc"/>
    <property type="match status" value="1"/>
</dbReference>
<dbReference type="GO" id="GO:0003724">
    <property type="term" value="F:RNA helicase activity"/>
    <property type="evidence" value="ECO:0007669"/>
    <property type="project" value="UniProtKB-EC"/>
</dbReference>
<dbReference type="PROSITE" id="PS51194">
    <property type="entry name" value="HELICASE_CTER"/>
    <property type="match status" value="1"/>
</dbReference>
<keyword evidence="2 6" id="KW-0378">Hydrolase</keyword>
<keyword evidence="4 6" id="KW-0067">ATP-binding</keyword>
<dbReference type="OrthoDB" id="10256233at2759"/>
<organism evidence="10 11">
    <name type="scientific">Henningerozyma blattae (strain ATCC 34711 / CBS 6284 / DSM 70876 / NBRC 10599 / NRRL Y-10934 / UCD 77-7)</name>
    <name type="common">Yeast</name>
    <name type="synonym">Tetrapisispora blattae</name>
    <dbReference type="NCBI Taxonomy" id="1071380"/>
    <lineage>
        <taxon>Eukaryota</taxon>
        <taxon>Fungi</taxon>
        <taxon>Dikarya</taxon>
        <taxon>Ascomycota</taxon>
        <taxon>Saccharomycotina</taxon>
        <taxon>Saccharomycetes</taxon>
        <taxon>Saccharomycetales</taxon>
        <taxon>Saccharomycetaceae</taxon>
        <taxon>Henningerozyma</taxon>
    </lineage>
</organism>
<evidence type="ECO:0000256" key="5">
    <source>
        <dbReference type="ARBA" id="ARBA00022884"/>
    </source>
</evidence>
<dbReference type="InterPro" id="IPR027417">
    <property type="entry name" value="P-loop_NTPase"/>
</dbReference>
<dbReference type="GeneID" id="14492854"/>
<comment type="domain">
    <text evidence="6">The Q motif is unique to and characteristic of the DEAD box family of RNA helicases and controls ATP binding and hydrolysis.</text>
</comment>
<dbReference type="GO" id="GO:1902775">
    <property type="term" value="P:mitochondrial large ribosomal subunit assembly"/>
    <property type="evidence" value="ECO:0007669"/>
    <property type="project" value="EnsemblFungi"/>
</dbReference>
<evidence type="ECO:0000256" key="2">
    <source>
        <dbReference type="ARBA" id="ARBA00022801"/>
    </source>
</evidence>
<dbReference type="EMBL" id="HE806316">
    <property type="protein sequence ID" value="CCH58410.1"/>
    <property type="molecule type" value="Genomic_DNA"/>
</dbReference>
<dbReference type="Pfam" id="PF00271">
    <property type="entry name" value="Helicase_C"/>
    <property type="match status" value="1"/>
</dbReference>
<dbReference type="OMA" id="HSTIDFI"/>
<dbReference type="GO" id="GO:1990400">
    <property type="term" value="F:mitochondrial ribosomal large subunit rRNA binding"/>
    <property type="evidence" value="ECO:0007669"/>
    <property type="project" value="EnsemblFungi"/>
</dbReference>